<dbReference type="RefSeq" id="WP_284380456.1">
    <property type="nucleotide sequence ID" value="NZ_BSNM01000011.1"/>
</dbReference>
<reference evidence="1" key="2">
    <citation type="submission" date="2023-01" db="EMBL/GenBank/DDBJ databases">
        <title>Draft genome sequence of Litoribrevibacter albus strain NBRC 110071.</title>
        <authorList>
            <person name="Sun Q."/>
            <person name="Mori K."/>
        </authorList>
    </citation>
    <scope>NUCLEOTIDE SEQUENCE</scope>
    <source>
        <strain evidence="1">NBRC 110071</strain>
    </source>
</reference>
<dbReference type="Gene3D" id="1.20.910.10">
    <property type="entry name" value="Heme oxygenase-like"/>
    <property type="match status" value="1"/>
</dbReference>
<evidence type="ECO:0000313" key="1">
    <source>
        <dbReference type="EMBL" id="GLQ30996.1"/>
    </source>
</evidence>
<dbReference type="AlphaFoldDB" id="A0AA37S9U6"/>
<gene>
    <name evidence="1" type="ORF">GCM10007876_14750</name>
</gene>
<reference evidence="1" key="1">
    <citation type="journal article" date="2014" name="Int. J. Syst. Evol. Microbiol.">
        <title>Complete genome sequence of Corynebacterium casei LMG S-19264T (=DSM 44701T), isolated from a smear-ripened cheese.</title>
        <authorList>
            <consortium name="US DOE Joint Genome Institute (JGI-PGF)"/>
            <person name="Walter F."/>
            <person name="Albersmeier A."/>
            <person name="Kalinowski J."/>
            <person name="Ruckert C."/>
        </authorList>
    </citation>
    <scope>NUCLEOTIDE SEQUENCE</scope>
    <source>
        <strain evidence="1">NBRC 110071</strain>
    </source>
</reference>
<sequence>MINQQQLYHYNRDQVIHAKPHEQSFLDFEQQWIDAALSSLSSTPVIDSYEHLVSEIKQMITMESADEPDSARFVSERISLEQFRILVQEFALDGLTEAQIFYAIMPRLSLAAQLPMLRILIDEFGSANPAKTHTKLYRKLLEELTMPTEVDYYFDKIESSSYAFVNMFYWLTLRADDPSYFVGALTYLESIIPAVFPCYTEACQRLGIEQHHYYSEHCHIDDFHAKECFRILKAMHQTDTLNVKKAWQGVNLASLVTNQAFEQAVLKAQRVSQLHARASVTETQP</sequence>
<dbReference type="EMBL" id="BSNM01000011">
    <property type="protein sequence ID" value="GLQ30996.1"/>
    <property type="molecule type" value="Genomic_DNA"/>
</dbReference>
<accession>A0AA37S9U6</accession>
<dbReference type="Proteomes" id="UP001161389">
    <property type="component" value="Unassembled WGS sequence"/>
</dbReference>
<proteinExistence type="predicted"/>
<comment type="caution">
    <text evidence="1">The sequence shown here is derived from an EMBL/GenBank/DDBJ whole genome shotgun (WGS) entry which is preliminary data.</text>
</comment>
<protein>
    <recommendedName>
        <fullName evidence="3">Iron-containing redox enzyme family protein</fullName>
    </recommendedName>
</protein>
<evidence type="ECO:0008006" key="3">
    <source>
        <dbReference type="Google" id="ProtNLM"/>
    </source>
</evidence>
<dbReference type="Pfam" id="PF14518">
    <property type="entry name" value="Haem_oxygenas_2"/>
    <property type="match status" value="1"/>
</dbReference>
<keyword evidence="2" id="KW-1185">Reference proteome</keyword>
<evidence type="ECO:0000313" key="2">
    <source>
        <dbReference type="Proteomes" id="UP001161389"/>
    </source>
</evidence>
<dbReference type="InterPro" id="IPR016084">
    <property type="entry name" value="Haem_Oase-like_multi-hlx"/>
</dbReference>
<organism evidence="1 2">
    <name type="scientific">Litoribrevibacter albus</name>
    <dbReference type="NCBI Taxonomy" id="1473156"/>
    <lineage>
        <taxon>Bacteria</taxon>
        <taxon>Pseudomonadati</taxon>
        <taxon>Pseudomonadota</taxon>
        <taxon>Gammaproteobacteria</taxon>
        <taxon>Oceanospirillales</taxon>
        <taxon>Oceanospirillaceae</taxon>
        <taxon>Litoribrevibacter</taxon>
    </lineage>
</organism>
<dbReference type="SUPFAM" id="SSF48613">
    <property type="entry name" value="Heme oxygenase-like"/>
    <property type="match status" value="1"/>
</dbReference>
<dbReference type="SMART" id="SM01236">
    <property type="entry name" value="Haem_oxygenase_2"/>
    <property type="match status" value="1"/>
</dbReference>
<name>A0AA37S9U6_9GAMM</name>